<name>A0AAV6XVU6_9LAMI</name>
<dbReference type="Proteomes" id="UP000826271">
    <property type="component" value="Unassembled WGS sequence"/>
</dbReference>
<accession>A0AAV6XVU6</accession>
<reference evidence="2" key="1">
    <citation type="submission" date="2019-10" db="EMBL/GenBank/DDBJ databases">
        <authorList>
            <person name="Zhang R."/>
            <person name="Pan Y."/>
            <person name="Wang J."/>
            <person name="Ma R."/>
            <person name="Yu S."/>
        </authorList>
    </citation>
    <scope>NUCLEOTIDE SEQUENCE</scope>
    <source>
        <strain evidence="2">LA-IB0</strain>
        <tissue evidence="2">Leaf</tissue>
    </source>
</reference>
<evidence type="ECO:0000256" key="1">
    <source>
        <dbReference type="SAM" id="MobiDB-lite"/>
    </source>
</evidence>
<keyword evidence="3" id="KW-1185">Reference proteome</keyword>
<dbReference type="EMBL" id="WHWC01000003">
    <property type="protein sequence ID" value="KAG8386338.1"/>
    <property type="molecule type" value="Genomic_DNA"/>
</dbReference>
<feature type="region of interest" description="Disordered" evidence="1">
    <location>
        <begin position="40"/>
        <end position="115"/>
    </location>
</feature>
<protein>
    <submittedName>
        <fullName evidence="2">Uncharacterized protein</fullName>
    </submittedName>
</protein>
<feature type="compositionally biased region" description="Basic and acidic residues" evidence="1">
    <location>
        <begin position="80"/>
        <end position="99"/>
    </location>
</feature>
<feature type="compositionally biased region" description="Low complexity" evidence="1">
    <location>
        <begin position="68"/>
        <end position="78"/>
    </location>
</feature>
<evidence type="ECO:0000313" key="2">
    <source>
        <dbReference type="EMBL" id="KAG8386338.1"/>
    </source>
</evidence>
<organism evidence="2 3">
    <name type="scientific">Buddleja alternifolia</name>
    <dbReference type="NCBI Taxonomy" id="168488"/>
    <lineage>
        <taxon>Eukaryota</taxon>
        <taxon>Viridiplantae</taxon>
        <taxon>Streptophyta</taxon>
        <taxon>Embryophyta</taxon>
        <taxon>Tracheophyta</taxon>
        <taxon>Spermatophyta</taxon>
        <taxon>Magnoliopsida</taxon>
        <taxon>eudicotyledons</taxon>
        <taxon>Gunneridae</taxon>
        <taxon>Pentapetalae</taxon>
        <taxon>asterids</taxon>
        <taxon>lamiids</taxon>
        <taxon>Lamiales</taxon>
        <taxon>Scrophulariaceae</taxon>
        <taxon>Buddlejeae</taxon>
        <taxon>Buddleja</taxon>
    </lineage>
</organism>
<gene>
    <name evidence="2" type="ORF">BUALT_Bualt03G0138500</name>
</gene>
<dbReference type="AlphaFoldDB" id="A0AAV6XVU6"/>
<sequence length="115" mass="11876">MFPSKRAVVNLGNGVIHANPLYLLFQNKYVAGFTSISDINKGPTTPDKLSNKDATIKGSEGGYGGSGISISENEASGIPKRGEESGKDNGGEGVTKDTEIGAAAKDTVRDTTISS</sequence>
<proteinExistence type="predicted"/>
<evidence type="ECO:0000313" key="3">
    <source>
        <dbReference type="Proteomes" id="UP000826271"/>
    </source>
</evidence>
<comment type="caution">
    <text evidence="2">The sequence shown here is derived from an EMBL/GenBank/DDBJ whole genome shotgun (WGS) entry which is preliminary data.</text>
</comment>